<comment type="caution">
    <text evidence="1">The sequence shown here is derived from an EMBL/GenBank/DDBJ whole genome shotgun (WGS) entry which is preliminary data.</text>
</comment>
<sequence length="174" mass="19921">MERAFRCDRFLVVCLGAMEEVEERYFKDKSFMKAELGSNPSWVWRSIWESKNILTTGIQWSIGNGEHVRIDEDPWVPMDGAFKLQRLMDNGEFVLVKQLINPSSTTWKEDIVSQLFVPDHARCILSIPLSWTKVDKLVWHQAHAGIYNVSSGYLSALNLKNRKIMGNGDEGGTD</sequence>
<dbReference type="EMBL" id="WJXA01000002">
    <property type="protein sequence ID" value="KAF7150093.1"/>
    <property type="molecule type" value="Genomic_DNA"/>
</dbReference>
<protein>
    <submittedName>
        <fullName evidence="1">Uncharacterized protein</fullName>
    </submittedName>
</protein>
<proteinExistence type="predicted"/>
<accession>A0A834HBK1</accession>
<keyword evidence="2" id="KW-1185">Reference proteome</keyword>
<dbReference type="OrthoDB" id="1001780at2759"/>
<dbReference type="AlphaFoldDB" id="A0A834HBK1"/>
<reference evidence="1" key="1">
    <citation type="submission" date="2019-11" db="EMBL/GenBank/DDBJ databases">
        <authorList>
            <person name="Liu Y."/>
            <person name="Hou J."/>
            <person name="Li T.-Q."/>
            <person name="Guan C.-H."/>
            <person name="Wu X."/>
            <person name="Wu H.-Z."/>
            <person name="Ling F."/>
            <person name="Zhang R."/>
            <person name="Shi X.-G."/>
            <person name="Ren J.-P."/>
            <person name="Chen E.-F."/>
            <person name="Sun J.-M."/>
        </authorList>
    </citation>
    <scope>NUCLEOTIDE SEQUENCE</scope>
    <source>
        <strain evidence="1">Adult_tree_wgs_1</strain>
        <tissue evidence="1">Leaves</tissue>
    </source>
</reference>
<gene>
    <name evidence="1" type="ORF">RHSIM_Rhsim02G0166400</name>
</gene>
<name>A0A834HBK1_RHOSS</name>
<organism evidence="1 2">
    <name type="scientific">Rhododendron simsii</name>
    <name type="common">Sims's rhododendron</name>
    <dbReference type="NCBI Taxonomy" id="118357"/>
    <lineage>
        <taxon>Eukaryota</taxon>
        <taxon>Viridiplantae</taxon>
        <taxon>Streptophyta</taxon>
        <taxon>Embryophyta</taxon>
        <taxon>Tracheophyta</taxon>
        <taxon>Spermatophyta</taxon>
        <taxon>Magnoliopsida</taxon>
        <taxon>eudicotyledons</taxon>
        <taxon>Gunneridae</taxon>
        <taxon>Pentapetalae</taxon>
        <taxon>asterids</taxon>
        <taxon>Ericales</taxon>
        <taxon>Ericaceae</taxon>
        <taxon>Ericoideae</taxon>
        <taxon>Rhodoreae</taxon>
        <taxon>Rhododendron</taxon>
    </lineage>
</organism>
<dbReference type="Proteomes" id="UP000626092">
    <property type="component" value="Unassembled WGS sequence"/>
</dbReference>
<evidence type="ECO:0000313" key="2">
    <source>
        <dbReference type="Proteomes" id="UP000626092"/>
    </source>
</evidence>
<evidence type="ECO:0000313" key="1">
    <source>
        <dbReference type="EMBL" id="KAF7150093.1"/>
    </source>
</evidence>